<accession>A0A067CHU8</accession>
<dbReference type="GeneID" id="24141198"/>
<evidence type="ECO:0000313" key="6">
    <source>
        <dbReference type="Proteomes" id="UP000030745"/>
    </source>
</evidence>
<dbReference type="InterPro" id="IPR009057">
    <property type="entry name" value="Homeodomain-like_sf"/>
</dbReference>
<evidence type="ECO:0000313" key="5">
    <source>
        <dbReference type="EMBL" id="KDO28735.1"/>
    </source>
</evidence>
<organism evidence="5 6">
    <name type="scientific">Saprolegnia parasitica (strain CBS 223.65)</name>
    <dbReference type="NCBI Taxonomy" id="695850"/>
    <lineage>
        <taxon>Eukaryota</taxon>
        <taxon>Sar</taxon>
        <taxon>Stramenopiles</taxon>
        <taxon>Oomycota</taxon>
        <taxon>Saprolegniomycetes</taxon>
        <taxon>Saprolegniales</taxon>
        <taxon>Saprolegniaceae</taxon>
        <taxon>Saprolegnia</taxon>
    </lineage>
</organism>
<dbReference type="PANTHER" id="PTHR31499">
    <property type="entry name" value="MYB FAMILY TRANSCRIPTION FACTOR PHL11"/>
    <property type="match status" value="1"/>
</dbReference>
<dbReference type="SUPFAM" id="SSF46689">
    <property type="entry name" value="Homeodomain-like"/>
    <property type="match status" value="1"/>
</dbReference>
<evidence type="ECO:0000256" key="1">
    <source>
        <dbReference type="ARBA" id="ARBA00023015"/>
    </source>
</evidence>
<proteinExistence type="predicted"/>
<keyword evidence="6" id="KW-1185">Reference proteome</keyword>
<dbReference type="OMA" id="TDPQWSI"/>
<evidence type="ECO:0000256" key="4">
    <source>
        <dbReference type="SAM" id="MobiDB-lite"/>
    </source>
</evidence>
<dbReference type="InterPro" id="IPR046955">
    <property type="entry name" value="PHR1-like"/>
</dbReference>
<feature type="compositionally biased region" description="Low complexity" evidence="4">
    <location>
        <begin position="373"/>
        <end position="399"/>
    </location>
</feature>
<dbReference type="OrthoDB" id="60033at2759"/>
<evidence type="ECO:0000256" key="3">
    <source>
        <dbReference type="ARBA" id="ARBA00023242"/>
    </source>
</evidence>
<dbReference type="Gene3D" id="1.10.10.60">
    <property type="entry name" value="Homeodomain-like"/>
    <property type="match status" value="1"/>
</dbReference>
<dbReference type="RefSeq" id="XP_012200485.1">
    <property type="nucleotide sequence ID" value="XM_012345095.1"/>
</dbReference>
<feature type="region of interest" description="Disordered" evidence="4">
    <location>
        <begin position="297"/>
        <end position="318"/>
    </location>
</feature>
<gene>
    <name evidence="5" type="ORF">SPRG_19952</name>
</gene>
<feature type="region of interest" description="Disordered" evidence="4">
    <location>
        <begin position="11"/>
        <end position="45"/>
    </location>
</feature>
<keyword evidence="1" id="KW-0805">Transcription regulation</keyword>
<feature type="compositionally biased region" description="Low complexity" evidence="4">
    <location>
        <begin position="407"/>
        <end position="428"/>
    </location>
</feature>
<dbReference type="PANTHER" id="PTHR31499:SF43">
    <property type="entry name" value="MYB FAMILY TRANSCRIPTION FACTOR APL"/>
    <property type="match status" value="1"/>
</dbReference>
<feature type="region of interest" description="Disordered" evidence="4">
    <location>
        <begin position="251"/>
        <end position="279"/>
    </location>
</feature>
<dbReference type="EMBL" id="KK583209">
    <property type="protein sequence ID" value="KDO28735.1"/>
    <property type="molecule type" value="Genomic_DNA"/>
</dbReference>
<reference evidence="5 6" key="1">
    <citation type="journal article" date="2013" name="PLoS Genet.">
        <title>Distinctive expansion of potential virulence genes in the genome of the oomycete fish pathogen Saprolegnia parasitica.</title>
        <authorList>
            <person name="Jiang R.H."/>
            <person name="de Bruijn I."/>
            <person name="Haas B.J."/>
            <person name="Belmonte R."/>
            <person name="Lobach L."/>
            <person name="Christie J."/>
            <person name="van den Ackerveken G."/>
            <person name="Bottin A."/>
            <person name="Bulone V."/>
            <person name="Diaz-Moreno S.M."/>
            <person name="Dumas B."/>
            <person name="Fan L."/>
            <person name="Gaulin E."/>
            <person name="Govers F."/>
            <person name="Grenville-Briggs L.J."/>
            <person name="Horner N.R."/>
            <person name="Levin J.Z."/>
            <person name="Mammella M."/>
            <person name="Meijer H.J."/>
            <person name="Morris P."/>
            <person name="Nusbaum C."/>
            <person name="Oome S."/>
            <person name="Phillips A.J."/>
            <person name="van Rooyen D."/>
            <person name="Rzeszutek E."/>
            <person name="Saraiva M."/>
            <person name="Secombes C.J."/>
            <person name="Seidl M.F."/>
            <person name="Snel B."/>
            <person name="Stassen J.H."/>
            <person name="Sykes S."/>
            <person name="Tripathy S."/>
            <person name="van den Berg H."/>
            <person name="Vega-Arreguin J.C."/>
            <person name="Wawra S."/>
            <person name="Young S.K."/>
            <person name="Zeng Q."/>
            <person name="Dieguez-Uribeondo J."/>
            <person name="Russ C."/>
            <person name="Tyler B.M."/>
            <person name="van West P."/>
        </authorList>
    </citation>
    <scope>NUCLEOTIDE SEQUENCE [LARGE SCALE GENOMIC DNA]</scope>
    <source>
        <strain evidence="5 6">CBS 223.65</strain>
    </source>
</reference>
<name>A0A067CHU8_SAPPC</name>
<dbReference type="NCBIfam" id="TIGR01557">
    <property type="entry name" value="myb_SHAQKYF"/>
    <property type="match status" value="1"/>
</dbReference>
<evidence type="ECO:0000256" key="2">
    <source>
        <dbReference type="ARBA" id="ARBA00023163"/>
    </source>
</evidence>
<dbReference type="GO" id="GO:0003677">
    <property type="term" value="F:DNA binding"/>
    <property type="evidence" value="ECO:0007669"/>
    <property type="project" value="InterPro"/>
</dbReference>
<dbReference type="VEuPathDB" id="FungiDB:SPRG_19952"/>
<dbReference type="AlphaFoldDB" id="A0A067CHU8"/>
<protein>
    <recommendedName>
        <fullName evidence="7">HTH myb-type domain-containing protein</fullName>
    </recommendedName>
</protein>
<keyword evidence="2" id="KW-0804">Transcription</keyword>
<dbReference type="InterPro" id="IPR006447">
    <property type="entry name" value="Myb_dom_plants"/>
</dbReference>
<dbReference type="KEGG" id="spar:SPRG_19952"/>
<dbReference type="GO" id="GO:0003700">
    <property type="term" value="F:DNA-binding transcription factor activity"/>
    <property type="evidence" value="ECO:0007669"/>
    <property type="project" value="InterPro"/>
</dbReference>
<sequence length="497" mass="54494">MKLLELAAMKAHGAPKDMRPTNPSESADSGVSDSTPAPVATTAAGRKYERRTKRFIWPDELHRLFVAAVFDVGLKNASPKALLTLMGNPACSSGLTTGHLKSHLQKYRLNYDRSRVEFLKYYDESVSEATKQHKRKGKPVQQGAVSSLFPICPTSKKRKTTDEVVEDPSSDDEDDEKVAKVVATTQNITRQLDVQAKTLHMQAQFQEEIQQQLYEQALLQRQLQERLSQVTMAKGITESALNAARSAAALSSVPPTSSGPGLASGHSNKQPPPVVSNGHRAQTNQFQHHLTALSQLGPSAVTDPSNGGGSSDANGSMQWNLGLLQPTSAPYPVSPNARMSLEQQNASHLQMQMAMQQQMYLHRQMLLRKVEVSQQQQPSQQQQQMMQPHTDNNATNNSSHPHHHHNNNNNNAASTSSWNANASAAPASRPTIIDHAPAEWHQDDPAASAHKVVPSPSMHLGEESKPATPSADVMDLYGWDKLNLDVDMNDDLFSFLK</sequence>
<feature type="region of interest" description="Disordered" evidence="4">
    <location>
        <begin position="370"/>
        <end position="428"/>
    </location>
</feature>
<dbReference type="Proteomes" id="UP000030745">
    <property type="component" value="Unassembled WGS sequence"/>
</dbReference>
<evidence type="ECO:0008006" key="7">
    <source>
        <dbReference type="Google" id="ProtNLM"/>
    </source>
</evidence>
<feature type="region of interest" description="Disordered" evidence="4">
    <location>
        <begin position="443"/>
        <end position="469"/>
    </location>
</feature>
<keyword evidence="3" id="KW-0539">Nucleus</keyword>
<feature type="compositionally biased region" description="Polar residues" evidence="4">
    <location>
        <begin position="253"/>
        <end position="269"/>
    </location>
</feature>
<feature type="compositionally biased region" description="Polar residues" evidence="4">
    <location>
        <begin position="21"/>
        <end position="35"/>
    </location>
</feature>
<dbReference type="STRING" id="695850.A0A067CHU8"/>
<dbReference type="FunFam" id="1.10.10.60:FF:000007">
    <property type="entry name" value="Two-component response regulator"/>
    <property type="match status" value="1"/>
</dbReference>